<dbReference type="PROSITE" id="PS50206">
    <property type="entry name" value="RHODANESE_3"/>
    <property type="match status" value="1"/>
</dbReference>
<evidence type="ECO:0000313" key="3">
    <source>
        <dbReference type="EMBL" id="QLG61228.1"/>
    </source>
</evidence>
<evidence type="ECO:0000313" key="4">
    <source>
        <dbReference type="Proteomes" id="UP000509626"/>
    </source>
</evidence>
<organism evidence="3 4">
    <name type="scientific">Halorarum salinum</name>
    <dbReference type="NCBI Taxonomy" id="2743089"/>
    <lineage>
        <taxon>Archaea</taxon>
        <taxon>Methanobacteriati</taxon>
        <taxon>Methanobacteriota</taxon>
        <taxon>Stenosarchaea group</taxon>
        <taxon>Halobacteria</taxon>
        <taxon>Halobacteriales</taxon>
        <taxon>Haloferacaceae</taxon>
        <taxon>Halorarum</taxon>
    </lineage>
</organism>
<proteinExistence type="predicted"/>
<keyword evidence="4" id="KW-1185">Reference proteome</keyword>
<dbReference type="KEGG" id="halu:HUG12_05555"/>
<feature type="domain" description="Rhodanese" evidence="2">
    <location>
        <begin position="16"/>
        <end position="103"/>
    </location>
</feature>
<dbReference type="OrthoDB" id="135517at2157"/>
<protein>
    <submittedName>
        <fullName evidence="3">Rhodanese-like domain-containing protein</fullName>
    </submittedName>
</protein>
<dbReference type="CDD" id="cd00158">
    <property type="entry name" value="RHOD"/>
    <property type="match status" value="1"/>
</dbReference>
<dbReference type="InterPro" id="IPR036873">
    <property type="entry name" value="Rhodanese-like_dom_sf"/>
</dbReference>
<dbReference type="PANTHER" id="PTHR43031">
    <property type="entry name" value="FAD-DEPENDENT OXIDOREDUCTASE"/>
    <property type="match status" value="1"/>
</dbReference>
<dbReference type="InterPro" id="IPR001763">
    <property type="entry name" value="Rhodanese-like_dom"/>
</dbReference>
<dbReference type="PANTHER" id="PTHR43031:SF1">
    <property type="entry name" value="PYRIDINE NUCLEOTIDE-DISULPHIDE OXIDOREDUCTASE"/>
    <property type="match status" value="1"/>
</dbReference>
<reference evidence="3 4" key="1">
    <citation type="submission" date="2020-06" db="EMBL/GenBank/DDBJ databases">
        <title>NJ-3-1, isolated from saline soil.</title>
        <authorList>
            <person name="Cui H.L."/>
            <person name="Shi X."/>
        </authorList>
    </citation>
    <scope>NUCLEOTIDE SEQUENCE [LARGE SCALE GENOMIC DNA]</scope>
    <source>
        <strain evidence="3 4">NJ-3-1</strain>
    </source>
</reference>
<accession>A0A7D5L9G1</accession>
<dbReference type="Pfam" id="PF00581">
    <property type="entry name" value="Rhodanese"/>
    <property type="match status" value="1"/>
</dbReference>
<feature type="compositionally biased region" description="Acidic residues" evidence="1">
    <location>
        <begin position="98"/>
        <end position="119"/>
    </location>
</feature>
<dbReference type="EMBL" id="CP058579">
    <property type="protein sequence ID" value="QLG61228.1"/>
    <property type="molecule type" value="Genomic_DNA"/>
</dbReference>
<dbReference type="GeneID" id="56036904"/>
<feature type="region of interest" description="Disordered" evidence="1">
    <location>
        <begin position="95"/>
        <end position="119"/>
    </location>
</feature>
<dbReference type="AlphaFoldDB" id="A0A7D5L9G1"/>
<dbReference type="InterPro" id="IPR050229">
    <property type="entry name" value="GlpE_sulfurtransferase"/>
</dbReference>
<gene>
    <name evidence="3" type="ORF">HUG12_05555</name>
</gene>
<evidence type="ECO:0000256" key="1">
    <source>
        <dbReference type="SAM" id="MobiDB-lite"/>
    </source>
</evidence>
<dbReference type="Proteomes" id="UP000509626">
    <property type="component" value="Chromosome"/>
</dbReference>
<evidence type="ECO:0000259" key="2">
    <source>
        <dbReference type="PROSITE" id="PS50206"/>
    </source>
</evidence>
<name>A0A7D5L9G1_9EURY</name>
<dbReference type="RefSeq" id="WP_179267812.1">
    <property type="nucleotide sequence ID" value="NZ_CP058579.1"/>
</dbReference>
<sequence>MDGEVSPGDVERLVDEDGDVRVVDIRSPRAFAGGHIPDSENVPFADLPDRVEELREADRIVTVCPHGKASVQAARLVKSFEGTADATVESMAGGLSEWEGDLEIDAPEREADEGPESPF</sequence>
<dbReference type="SMART" id="SM00450">
    <property type="entry name" value="RHOD"/>
    <property type="match status" value="1"/>
</dbReference>
<dbReference type="Gene3D" id="3.40.250.10">
    <property type="entry name" value="Rhodanese-like domain"/>
    <property type="match status" value="1"/>
</dbReference>
<dbReference type="SUPFAM" id="SSF52821">
    <property type="entry name" value="Rhodanese/Cell cycle control phosphatase"/>
    <property type="match status" value="1"/>
</dbReference>